<dbReference type="OrthoDB" id="443402at2759"/>
<dbReference type="InterPro" id="IPR056884">
    <property type="entry name" value="NPHP3-like_N"/>
</dbReference>
<dbReference type="InParanoid" id="A0A132BB60"/>
<gene>
    <name evidence="3" type="ORF">LY89DRAFT_558574</name>
</gene>
<proteinExistence type="predicted"/>
<dbReference type="STRING" id="149040.A0A132BB60"/>
<dbReference type="Pfam" id="PF24883">
    <property type="entry name" value="NPHP3_N"/>
    <property type="match status" value="1"/>
</dbReference>
<organism evidence="3 4">
    <name type="scientific">Mollisia scopiformis</name>
    <name type="common">Conifer needle endophyte fungus</name>
    <name type="synonym">Phialocephala scopiformis</name>
    <dbReference type="NCBI Taxonomy" id="149040"/>
    <lineage>
        <taxon>Eukaryota</taxon>
        <taxon>Fungi</taxon>
        <taxon>Dikarya</taxon>
        <taxon>Ascomycota</taxon>
        <taxon>Pezizomycotina</taxon>
        <taxon>Leotiomycetes</taxon>
        <taxon>Helotiales</taxon>
        <taxon>Mollisiaceae</taxon>
        <taxon>Mollisia</taxon>
    </lineage>
</organism>
<dbReference type="AlphaFoldDB" id="A0A132BB60"/>
<dbReference type="PANTHER" id="PTHR10039:SF5">
    <property type="entry name" value="NACHT DOMAIN-CONTAINING PROTEIN"/>
    <property type="match status" value="1"/>
</dbReference>
<feature type="non-terminal residue" evidence="3">
    <location>
        <position position="1"/>
    </location>
</feature>
<feature type="domain" description="Nephrocystin 3-like N-terminal" evidence="2">
    <location>
        <begin position="5"/>
        <end position="116"/>
    </location>
</feature>
<dbReference type="KEGG" id="psco:LY89DRAFT_558574"/>
<name>A0A132BB60_MOLSC</name>
<keyword evidence="4" id="KW-1185">Reference proteome</keyword>
<feature type="non-terminal residue" evidence="3">
    <location>
        <position position="248"/>
    </location>
</feature>
<evidence type="ECO:0000313" key="4">
    <source>
        <dbReference type="Proteomes" id="UP000070700"/>
    </source>
</evidence>
<accession>A0A132BB60</accession>
<dbReference type="Proteomes" id="UP000070700">
    <property type="component" value="Unassembled WGS sequence"/>
</dbReference>
<dbReference type="EMBL" id="KQ947434">
    <property type="protein sequence ID" value="KUJ08897.1"/>
    <property type="molecule type" value="Genomic_DNA"/>
</dbReference>
<sequence length="248" mass="28600">VLVLSHFFWIPGAPMQRSIRGMLSSLVHQLLTRNRPMIPVLLEEDETLQHKDSIYDWSKEELQRTLLKVLSNRAYASCLFIDGLDEVDPVEGQAALVQVLEKIRAQTNVNLCVSSRPESILQESLKNYPKLRLQDLTNSDIRHMVEERLSPFKDRLAKMKIDERGAVRLDILVSKITGKADGVFLWATLVTKSLERGIANGDDWATLNERLDVLPRAMNELYSHMWSRLNEDEKLYREQAATYFAFFL</sequence>
<protein>
    <recommendedName>
        <fullName evidence="2">Nephrocystin 3-like N-terminal domain-containing protein</fullName>
    </recommendedName>
</protein>
<evidence type="ECO:0000259" key="2">
    <source>
        <dbReference type="Pfam" id="PF24883"/>
    </source>
</evidence>
<dbReference type="PANTHER" id="PTHR10039">
    <property type="entry name" value="AMELOGENIN"/>
    <property type="match status" value="1"/>
</dbReference>
<evidence type="ECO:0000313" key="3">
    <source>
        <dbReference type="EMBL" id="KUJ08897.1"/>
    </source>
</evidence>
<reference evidence="3 4" key="1">
    <citation type="submission" date="2015-10" db="EMBL/GenBank/DDBJ databases">
        <title>Full genome of DAOMC 229536 Phialocephala scopiformis, a fungal endophyte of spruce producing the potent anti-insectan compound rugulosin.</title>
        <authorList>
            <consortium name="DOE Joint Genome Institute"/>
            <person name="Walker A.K."/>
            <person name="Frasz S.L."/>
            <person name="Seifert K.A."/>
            <person name="Miller J.D."/>
            <person name="Mondo S.J."/>
            <person name="Labutti K."/>
            <person name="Lipzen A."/>
            <person name="Dockter R."/>
            <person name="Kennedy M."/>
            <person name="Grigoriev I.V."/>
            <person name="Spatafora J.W."/>
        </authorList>
    </citation>
    <scope>NUCLEOTIDE SEQUENCE [LARGE SCALE GENOMIC DNA]</scope>
    <source>
        <strain evidence="3 4">CBS 120377</strain>
    </source>
</reference>
<dbReference type="GeneID" id="28818146"/>
<dbReference type="RefSeq" id="XP_018063252.1">
    <property type="nucleotide sequence ID" value="XM_018208420.1"/>
</dbReference>
<evidence type="ECO:0000256" key="1">
    <source>
        <dbReference type="ARBA" id="ARBA00022737"/>
    </source>
</evidence>
<keyword evidence="1" id="KW-0677">Repeat</keyword>